<dbReference type="Proteomes" id="UP001418222">
    <property type="component" value="Unassembled WGS sequence"/>
</dbReference>
<reference evidence="4 5" key="1">
    <citation type="journal article" date="2022" name="Nat. Plants">
        <title>Genomes of leafy and leafless Platanthera orchids illuminate the evolution of mycoheterotrophy.</title>
        <authorList>
            <person name="Li M.H."/>
            <person name="Liu K.W."/>
            <person name="Li Z."/>
            <person name="Lu H.C."/>
            <person name="Ye Q.L."/>
            <person name="Zhang D."/>
            <person name="Wang J.Y."/>
            <person name="Li Y.F."/>
            <person name="Zhong Z.M."/>
            <person name="Liu X."/>
            <person name="Yu X."/>
            <person name="Liu D.K."/>
            <person name="Tu X.D."/>
            <person name="Liu B."/>
            <person name="Hao Y."/>
            <person name="Liao X.Y."/>
            <person name="Jiang Y.T."/>
            <person name="Sun W.H."/>
            <person name="Chen J."/>
            <person name="Chen Y.Q."/>
            <person name="Ai Y."/>
            <person name="Zhai J.W."/>
            <person name="Wu S.S."/>
            <person name="Zhou Z."/>
            <person name="Hsiao Y.Y."/>
            <person name="Wu W.L."/>
            <person name="Chen Y.Y."/>
            <person name="Lin Y.F."/>
            <person name="Hsu J.L."/>
            <person name="Li C.Y."/>
            <person name="Wang Z.W."/>
            <person name="Zhao X."/>
            <person name="Zhong W.Y."/>
            <person name="Ma X.K."/>
            <person name="Ma L."/>
            <person name="Huang J."/>
            <person name="Chen G.Z."/>
            <person name="Huang M.Z."/>
            <person name="Huang L."/>
            <person name="Peng D.H."/>
            <person name="Luo Y.B."/>
            <person name="Zou S.Q."/>
            <person name="Chen S.P."/>
            <person name="Lan S."/>
            <person name="Tsai W.C."/>
            <person name="Van de Peer Y."/>
            <person name="Liu Z.J."/>
        </authorList>
    </citation>
    <scope>NUCLEOTIDE SEQUENCE [LARGE SCALE GENOMIC DNA]</scope>
    <source>
        <strain evidence="4">Lor287</strain>
    </source>
</reference>
<keyword evidence="5" id="KW-1185">Reference proteome</keyword>
<evidence type="ECO:0000313" key="5">
    <source>
        <dbReference type="Proteomes" id="UP001418222"/>
    </source>
</evidence>
<accession>A0AAP0AY47</accession>
<dbReference type="SUPFAM" id="SSF50405">
    <property type="entry name" value="Actin-crosslinking proteins"/>
    <property type="match status" value="1"/>
</dbReference>
<dbReference type="EMBL" id="JBBWWQ010000019">
    <property type="protein sequence ID" value="KAK8919031.1"/>
    <property type="molecule type" value="Genomic_DNA"/>
</dbReference>
<dbReference type="FunFam" id="2.80.10.50:FF:000067">
    <property type="entry name" value="BnaC05g19630D protein"/>
    <property type="match status" value="1"/>
</dbReference>
<organism evidence="4 5">
    <name type="scientific">Platanthera zijinensis</name>
    <dbReference type="NCBI Taxonomy" id="2320716"/>
    <lineage>
        <taxon>Eukaryota</taxon>
        <taxon>Viridiplantae</taxon>
        <taxon>Streptophyta</taxon>
        <taxon>Embryophyta</taxon>
        <taxon>Tracheophyta</taxon>
        <taxon>Spermatophyta</taxon>
        <taxon>Magnoliopsida</taxon>
        <taxon>Liliopsida</taxon>
        <taxon>Asparagales</taxon>
        <taxon>Orchidaceae</taxon>
        <taxon>Orchidoideae</taxon>
        <taxon>Orchideae</taxon>
        <taxon>Orchidinae</taxon>
        <taxon>Platanthera</taxon>
    </lineage>
</organism>
<evidence type="ECO:0000256" key="1">
    <source>
        <dbReference type="SAM" id="MobiDB-lite"/>
    </source>
</evidence>
<dbReference type="InterPro" id="IPR054726">
    <property type="entry name" value="Ubiq_DUF569-assoc"/>
</dbReference>
<evidence type="ECO:0000259" key="2">
    <source>
        <dbReference type="Pfam" id="PF04601"/>
    </source>
</evidence>
<dbReference type="Pfam" id="PF04601">
    <property type="entry name" value="DUF569"/>
    <property type="match status" value="1"/>
</dbReference>
<comment type="caution">
    <text evidence="4">The sequence shown here is derived from an EMBL/GenBank/DDBJ whole genome shotgun (WGS) entry which is preliminary data.</text>
</comment>
<protein>
    <recommendedName>
        <fullName evidence="6">DUF569 domain-containing protein</fullName>
    </recommendedName>
</protein>
<sequence length="359" mass="40485">MDLLRRAKAVRLRSHNDKYLLAEEDEERVYQDRNGSRRKARWEVELVDDGETYVRLKSCFGKYLSASNEPFLLGLTGRKVLQVAPGRRLDSSLEWEPIRDGFQVKLKTRYGNFLRANGGLPPWRNTVTHDIPHIHREWVLWEVDIVEVRPYTTPAAGVVTPAESVESSPSFSSKHSESAESVESSASFSKQESFSSSSSSSPQKTLSSASSTSLYKTDSRTIHYTIANSDGYVEDGAEEFAFSFHGKSVEELTQKLEKETELDHIIVCSRNPVNGKLYPLRLRLPPNKADLNVVVVLASSKGDCFLLQSPPPLSSAFCRQFSLVHHNGPHIYSLKKFGDTLDVFHTRPCRCRQAPLRPE</sequence>
<dbReference type="AlphaFoldDB" id="A0AAP0AY47"/>
<evidence type="ECO:0008006" key="6">
    <source>
        <dbReference type="Google" id="ProtNLM"/>
    </source>
</evidence>
<name>A0AAP0AY47_9ASPA</name>
<feature type="compositionally biased region" description="Low complexity" evidence="1">
    <location>
        <begin position="163"/>
        <end position="212"/>
    </location>
</feature>
<gene>
    <name evidence="4" type="ORF">KSP39_PZI021334</name>
</gene>
<feature type="domain" description="DUF569" evidence="3">
    <location>
        <begin position="219"/>
        <end position="296"/>
    </location>
</feature>
<dbReference type="PANTHER" id="PTHR31205:SF89">
    <property type="entry name" value="DUF569 DOMAIN-CONTAINING PROTEIN"/>
    <property type="match status" value="1"/>
</dbReference>
<dbReference type="InterPro" id="IPR007679">
    <property type="entry name" value="DUF569"/>
</dbReference>
<feature type="domain" description="DUF569" evidence="2">
    <location>
        <begin position="1"/>
        <end position="141"/>
    </location>
</feature>
<dbReference type="Pfam" id="PF22932">
    <property type="entry name" value="Ubiq_DUF_assoc"/>
    <property type="match status" value="1"/>
</dbReference>
<proteinExistence type="predicted"/>
<dbReference type="Gene3D" id="2.80.10.50">
    <property type="match status" value="1"/>
</dbReference>
<dbReference type="PANTHER" id="PTHR31205">
    <property type="entry name" value="ACTIN CROSS-LINKING PROTEIN (DUF569)"/>
    <property type="match status" value="1"/>
</dbReference>
<feature type="region of interest" description="Disordered" evidence="1">
    <location>
        <begin position="160"/>
        <end position="212"/>
    </location>
</feature>
<evidence type="ECO:0000313" key="4">
    <source>
        <dbReference type="EMBL" id="KAK8919031.1"/>
    </source>
</evidence>
<evidence type="ECO:0000259" key="3">
    <source>
        <dbReference type="Pfam" id="PF22932"/>
    </source>
</evidence>
<dbReference type="CDD" id="cd23340">
    <property type="entry name" value="beta-trefoil_FSCN_ACP-like"/>
    <property type="match status" value="1"/>
</dbReference>
<dbReference type="InterPro" id="IPR008999">
    <property type="entry name" value="Actin-crosslinking"/>
</dbReference>